<dbReference type="EMBL" id="CM046121">
    <property type="protein sequence ID" value="KAI8434253.1"/>
    <property type="molecule type" value="Genomic_DNA"/>
</dbReference>
<comment type="caution">
    <text evidence="1">The sequence shown here is derived from an EMBL/GenBank/DDBJ whole genome shotgun (WGS) entry which is preliminary data.</text>
</comment>
<name>A0ACC0KCR1_CHOFU</name>
<evidence type="ECO:0000313" key="1">
    <source>
        <dbReference type="EMBL" id="KAI8434253.1"/>
    </source>
</evidence>
<dbReference type="Proteomes" id="UP001064048">
    <property type="component" value="Chromosome 21"/>
</dbReference>
<gene>
    <name evidence="1" type="ORF">MSG28_012348</name>
</gene>
<keyword evidence="2" id="KW-1185">Reference proteome</keyword>
<protein>
    <submittedName>
        <fullName evidence="1">Uncharacterized protein</fullName>
    </submittedName>
</protein>
<reference evidence="1 2" key="1">
    <citation type="journal article" date="2022" name="Genome Biol. Evol.">
        <title>The Spruce Budworm Genome: Reconstructing the Evolutionary History of Antifreeze Proteins.</title>
        <authorList>
            <person name="Beliveau C."/>
            <person name="Gagne P."/>
            <person name="Picq S."/>
            <person name="Vernygora O."/>
            <person name="Keeling C.I."/>
            <person name="Pinkney K."/>
            <person name="Doucet D."/>
            <person name="Wen F."/>
            <person name="Johnston J.S."/>
            <person name="Maaroufi H."/>
            <person name="Boyle B."/>
            <person name="Laroche J."/>
            <person name="Dewar K."/>
            <person name="Juretic N."/>
            <person name="Blackburn G."/>
            <person name="Nisole A."/>
            <person name="Brunet B."/>
            <person name="Brandao M."/>
            <person name="Lumley L."/>
            <person name="Duan J."/>
            <person name="Quan G."/>
            <person name="Lucarotti C.J."/>
            <person name="Roe A.D."/>
            <person name="Sperling F.A.H."/>
            <person name="Levesque R.C."/>
            <person name="Cusson M."/>
        </authorList>
    </citation>
    <scope>NUCLEOTIDE SEQUENCE [LARGE SCALE GENOMIC DNA]</scope>
    <source>
        <strain evidence="1">Glfc:IPQL:Cfum</strain>
    </source>
</reference>
<proteinExistence type="predicted"/>
<accession>A0ACC0KCR1</accession>
<organism evidence="1 2">
    <name type="scientific">Choristoneura fumiferana</name>
    <name type="common">Spruce budworm moth</name>
    <name type="synonym">Archips fumiferana</name>
    <dbReference type="NCBI Taxonomy" id="7141"/>
    <lineage>
        <taxon>Eukaryota</taxon>
        <taxon>Metazoa</taxon>
        <taxon>Ecdysozoa</taxon>
        <taxon>Arthropoda</taxon>
        <taxon>Hexapoda</taxon>
        <taxon>Insecta</taxon>
        <taxon>Pterygota</taxon>
        <taxon>Neoptera</taxon>
        <taxon>Endopterygota</taxon>
        <taxon>Lepidoptera</taxon>
        <taxon>Glossata</taxon>
        <taxon>Ditrysia</taxon>
        <taxon>Tortricoidea</taxon>
        <taxon>Tortricidae</taxon>
        <taxon>Tortricinae</taxon>
        <taxon>Choristoneura</taxon>
    </lineage>
</organism>
<sequence>MKYRAIFIVVFLKIIQVENRMLPIHYVRATTENPEFVPPIDEIPNGRAIKSEKDTAEEPPEIDDGSSSEKVIGLRPKDEKETEDLGYNLEKKRRVVGRPNEVHLFPAALNILLNCRKAWGQPHF</sequence>
<evidence type="ECO:0000313" key="2">
    <source>
        <dbReference type="Proteomes" id="UP001064048"/>
    </source>
</evidence>